<reference evidence="2 3" key="1">
    <citation type="submission" date="2020-08" db="EMBL/GenBank/DDBJ databases">
        <title>Genomic Encyclopedia of Type Strains, Phase IV (KMG-IV): sequencing the most valuable type-strain genomes for metagenomic binning, comparative biology and taxonomic classification.</title>
        <authorList>
            <person name="Goeker M."/>
        </authorList>
    </citation>
    <scope>NUCLEOTIDE SEQUENCE [LARGE SCALE GENOMIC DNA]</scope>
    <source>
        <strain evidence="2 3">DSM 27163</strain>
    </source>
</reference>
<name>A0A7W9ES69_9SPHN</name>
<dbReference type="InterPro" id="IPR011010">
    <property type="entry name" value="DNA_brk_join_enz"/>
</dbReference>
<dbReference type="Gene3D" id="1.10.443.10">
    <property type="entry name" value="Intergrase catalytic core"/>
    <property type="match status" value="1"/>
</dbReference>
<sequence length="146" mass="16724">MVRKVLAWRDSRAETPRAADMGVTVLRSLLEFGRLRALVTNNVASDIPKLYRNGTRAEIVWLEEDIEKFRVASEELRTPHVYDGLRLAALTGLRRADLVSLIWSEIHEHAIQKKAAKASRGKRRVATMPIIPELGELLVELRNRYR</sequence>
<dbReference type="EMBL" id="JACIJH010000019">
    <property type="protein sequence ID" value="MBB5708448.1"/>
    <property type="molecule type" value="Genomic_DNA"/>
</dbReference>
<accession>A0A7W9ES69</accession>
<evidence type="ECO:0000313" key="3">
    <source>
        <dbReference type="Proteomes" id="UP000537161"/>
    </source>
</evidence>
<dbReference type="Proteomes" id="UP000537161">
    <property type="component" value="Unassembled WGS sequence"/>
</dbReference>
<dbReference type="AlphaFoldDB" id="A0A7W9ES69"/>
<protein>
    <submittedName>
        <fullName evidence="2">Integrase</fullName>
    </submittedName>
</protein>
<organism evidence="2 3">
    <name type="scientific">Sphingopyxis panaciterrulae</name>
    <dbReference type="NCBI Taxonomy" id="462372"/>
    <lineage>
        <taxon>Bacteria</taxon>
        <taxon>Pseudomonadati</taxon>
        <taxon>Pseudomonadota</taxon>
        <taxon>Alphaproteobacteria</taxon>
        <taxon>Sphingomonadales</taxon>
        <taxon>Sphingomonadaceae</taxon>
        <taxon>Sphingopyxis</taxon>
    </lineage>
</organism>
<dbReference type="InterPro" id="IPR013762">
    <property type="entry name" value="Integrase-like_cat_sf"/>
</dbReference>
<keyword evidence="3" id="KW-1185">Reference proteome</keyword>
<evidence type="ECO:0000256" key="1">
    <source>
        <dbReference type="ARBA" id="ARBA00023172"/>
    </source>
</evidence>
<keyword evidence="1" id="KW-0233">DNA recombination</keyword>
<comment type="caution">
    <text evidence="2">The sequence shown here is derived from an EMBL/GenBank/DDBJ whole genome shotgun (WGS) entry which is preliminary data.</text>
</comment>
<proteinExistence type="predicted"/>
<dbReference type="SUPFAM" id="SSF56349">
    <property type="entry name" value="DNA breaking-rejoining enzymes"/>
    <property type="match status" value="1"/>
</dbReference>
<dbReference type="GO" id="GO:0003677">
    <property type="term" value="F:DNA binding"/>
    <property type="evidence" value="ECO:0007669"/>
    <property type="project" value="InterPro"/>
</dbReference>
<gene>
    <name evidence="2" type="ORF">FHR21_003836</name>
</gene>
<dbReference type="GO" id="GO:0015074">
    <property type="term" value="P:DNA integration"/>
    <property type="evidence" value="ECO:0007669"/>
    <property type="project" value="InterPro"/>
</dbReference>
<dbReference type="GO" id="GO:0006310">
    <property type="term" value="P:DNA recombination"/>
    <property type="evidence" value="ECO:0007669"/>
    <property type="project" value="UniProtKB-KW"/>
</dbReference>
<evidence type="ECO:0000313" key="2">
    <source>
        <dbReference type="EMBL" id="MBB5708448.1"/>
    </source>
</evidence>